<dbReference type="Proteomes" id="UP000824469">
    <property type="component" value="Unassembled WGS sequence"/>
</dbReference>
<keyword evidence="2 5" id="KW-0479">Metal-binding</keyword>
<comment type="similarity">
    <text evidence="1 5">Belongs to the iron/ascorbate-dependent oxidoreductase family.</text>
</comment>
<dbReference type="EMBL" id="JAHRHJ020000577">
    <property type="protein sequence ID" value="KAH9293924.1"/>
    <property type="molecule type" value="Genomic_DNA"/>
</dbReference>
<evidence type="ECO:0000256" key="5">
    <source>
        <dbReference type="RuleBase" id="RU003682"/>
    </source>
</evidence>
<evidence type="ECO:0000256" key="1">
    <source>
        <dbReference type="ARBA" id="ARBA00008056"/>
    </source>
</evidence>
<comment type="caution">
    <text evidence="7">The sequence shown here is derived from an EMBL/GenBank/DDBJ whole genome shotgun (WGS) entry which is preliminary data.</text>
</comment>
<dbReference type="Pfam" id="PF14226">
    <property type="entry name" value="DIOX_N"/>
    <property type="match status" value="1"/>
</dbReference>
<gene>
    <name evidence="7" type="ORF">KI387_040874</name>
</gene>
<sequence length="372" mass="42309">SAVVCLDQENIMYNSTLTFDPSDGTSKRFSIPIVQELASQRLDRIPERYIRSEKERPNTCPSNHLDIPIIDMGIFSGDSDLCRKKEMEKLEIASQQWGFFQAVNHGIPGSLMEKMKETVKEFFELPLEEKLKYEVQDLEGYGQAFVVSDNQKLDWADAMHLTTLPPESRKMNLWPTKPVDFRATVDEYACEIQKLSTTVLCLLSEIAGLKPDTFLNMFGKISQLMKCNYYPPCPRPDLVLGISPHSDGSGLTVLLQDDETVGLQICKDGAWISVQPIPDALVINIGDMLEVMSNGRYKSIEHRAVTNSERDRISIAMFYGPGRDTEVGPAPELIDELHPCQYRRFIRAEYMRHFSSDKLDGKKRIEFVKIKS</sequence>
<evidence type="ECO:0000313" key="7">
    <source>
        <dbReference type="EMBL" id="KAH9293924.1"/>
    </source>
</evidence>
<dbReference type="FunFam" id="2.60.120.330:FF:000001">
    <property type="entry name" value="Protein SRG1"/>
    <property type="match status" value="1"/>
</dbReference>
<dbReference type="GO" id="GO:0016491">
    <property type="term" value="F:oxidoreductase activity"/>
    <property type="evidence" value="ECO:0007669"/>
    <property type="project" value="UniProtKB-KW"/>
</dbReference>
<dbReference type="InterPro" id="IPR044861">
    <property type="entry name" value="IPNS-like_FE2OG_OXY"/>
</dbReference>
<dbReference type="InterPro" id="IPR005123">
    <property type="entry name" value="Oxoglu/Fe-dep_dioxygenase_dom"/>
</dbReference>
<keyword evidence="8" id="KW-1185">Reference proteome</keyword>
<evidence type="ECO:0000313" key="8">
    <source>
        <dbReference type="Proteomes" id="UP000824469"/>
    </source>
</evidence>
<dbReference type="AlphaFoldDB" id="A0AA38CAV9"/>
<keyword evidence="4 5" id="KW-0408">Iron</keyword>
<reference evidence="7 8" key="1">
    <citation type="journal article" date="2021" name="Nat. Plants">
        <title>The Taxus genome provides insights into paclitaxel biosynthesis.</title>
        <authorList>
            <person name="Xiong X."/>
            <person name="Gou J."/>
            <person name="Liao Q."/>
            <person name="Li Y."/>
            <person name="Zhou Q."/>
            <person name="Bi G."/>
            <person name="Li C."/>
            <person name="Du R."/>
            <person name="Wang X."/>
            <person name="Sun T."/>
            <person name="Guo L."/>
            <person name="Liang H."/>
            <person name="Lu P."/>
            <person name="Wu Y."/>
            <person name="Zhang Z."/>
            <person name="Ro D.K."/>
            <person name="Shang Y."/>
            <person name="Huang S."/>
            <person name="Yan J."/>
        </authorList>
    </citation>
    <scope>NUCLEOTIDE SEQUENCE [LARGE SCALE GENOMIC DNA]</scope>
    <source>
        <strain evidence="7">Ta-2019</strain>
    </source>
</reference>
<dbReference type="Gene3D" id="2.60.120.330">
    <property type="entry name" value="B-lactam Antibiotic, Isopenicillin N Synthase, Chain"/>
    <property type="match status" value="1"/>
</dbReference>
<evidence type="ECO:0000259" key="6">
    <source>
        <dbReference type="PROSITE" id="PS51471"/>
    </source>
</evidence>
<evidence type="ECO:0000256" key="3">
    <source>
        <dbReference type="ARBA" id="ARBA00023002"/>
    </source>
</evidence>
<dbReference type="PANTHER" id="PTHR47991">
    <property type="entry name" value="OXOGLUTARATE/IRON-DEPENDENT DIOXYGENASE"/>
    <property type="match status" value="1"/>
</dbReference>
<proteinExistence type="inferred from homology"/>
<dbReference type="InterPro" id="IPR026992">
    <property type="entry name" value="DIOX_N"/>
</dbReference>
<accession>A0AA38CAV9</accession>
<feature type="non-terminal residue" evidence="7">
    <location>
        <position position="372"/>
    </location>
</feature>
<evidence type="ECO:0000256" key="2">
    <source>
        <dbReference type="ARBA" id="ARBA00022723"/>
    </source>
</evidence>
<keyword evidence="3 5" id="KW-0560">Oxidoreductase</keyword>
<dbReference type="Pfam" id="PF03171">
    <property type="entry name" value="2OG-FeII_Oxy"/>
    <property type="match status" value="1"/>
</dbReference>
<evidence type="ECO:0000256" key="4">
    <source>
        <dbReference type="ARBA" id="ARBA00023004"/>
    </source>
</evidence>
<name>A0AA38CAV9_TAXCH</name>
<organism evidence="7 8">
    <name type="scientific">Taxus chinensis</name>
    <name type="common">Chinese yew</name>
    <name type="synonym">Taxus wallichiana var. chinensis</name>
    <dbReference type="NCBI Taxonomy" id="29808"/>
    <lineage>
        <taxon>Eukaryota</taxon>
        <taxon>Viridiplantae</taxon>
        <taxon>Streptophyta</taxon>
        <taxon>Embryophyta</taxon>
        <taxon>Tracheophyta</taxon>
        <taxon>Spermatophyta</taxon>
        <taxon>Pinopsida</taxon>
        <taxon>Pinidae</taxon>
        <taxon>Conifers II</taxon>
        <taxon>Cupressales</taxon>
        <taxon>Taxaceae</taxon>
        <taxon>Taxus</taxon>
    </lineage>
</organism>
<dbReference type="PROSITE" id="PS51471">
    <property type="entry name" value="FE2OG_OXY"/>
    <property type="match status" value="1"/>
</dbReference>
<feature type="domain" description="Fe2OG dioxygenase" evidence="6">
    <location>
        <begin position="220"/>
        <end position="321"/>
    </location>
</feature>
<dbReference type="InterPro" id="IPR050295">
    <property type="entry name" value="Plant_2OG-oxidoreductases"/>
</dbReference>
<dbReference type="OMA" id="NDCRQKE"/>
<protein>
    <recommendedName>
        <fullName evidence="6">Fe2OG dioxygenase domain-containing protein</fullName>
    </recommendedName>
</protein>
<dbReference type="InterPro" id="IPR027443">
    <property type="entry name" value="IPNS-like_sf"/>
</dbReference>
<dbReference type="SUPFAM" id="SSF51197">
    <property type="entry name" value="Clavaminate synthase-like"/>
    <property type="match status" value="1"/>
</dbReference>
<dbReference type="GO" id="GO:0046872">
    <property type="term" value="F:metal ion binding"/>
    <property type="evidence" value="ECO:0007669"/>
    <property type="project" value="UniProtKB-KW"/>
</dbReference>